<dbReference type="PANTHER" id="PTHR35186:SF4">
    <property type="entry name" value="PRION-INHIBITION AND PROPAGATION HELO DOMAIN-CONTAINING PROTEIN"/>
    <property type="match status" value="1"/>
</dbReference>
<evidence type="ECO:0000313" key="3">
    <source>
        <dbReference type="EMBL" id="KAK0628904.1"/>
    </source>
</evidence>
<dbReference type="Pfam" id="PF24476">
    <property type="entry name" value="DUF7580"/>
    <property type="match status" value="1"/>
</dbReference>
<evidence type="ECO:0000313" key="4">
    <source>
        <dbReference type="Proteomes" id="UP001174934"/>
    </source>
</evidence>
<comment type="caution">
    <text evidence="3">The sequence shown here is derived from an EMBL/GenBank/DDBJ whole genome shotgun (WGS) entry which is preliminary data.</text>
</comment>
<keyword evidence="4" id="KW-1185">Reference proteome</keyword>
<gene>
    <name evidence="3" type="ORF">B0T17DRAFT_632982</name>
</gene>
<sequence>MAIGRKTDALCLDKQARVYVDASESSGKVLTNLFILCCCKLNNVQTSLIDLKVQSELGWADAGLLTPSPSDALAFRQESKRSSGQSTTIPKERRKVVRWEDGASTSAPAPDDSTRLNTSVDLSQSINICSDFHRSRRGKTREGTCIGHIDQGFRHSFYPTEDAVDLISSTTNFISLDQILERYPVDHSISVPDQLRLARSIVSVVLKFHQTPWMNDYWQTQDLGFVIRNTTDFSDSLQTLHLKNAIGQQQQQRPDSSGGPGLGSPDVVSQELSDAMLEHGIRNLTLFSLGVVLLQIGKWGKVHEEHDIKQVRRLANDPGAPLGRRYRELMLRCLNSGFRFEDSLAAPRLQEAVYDSVVCELTDMINELDVEV</sequence>
<proteinExistence type="predicted"/>
<dbReference type="PANTHER" id="PTHR35186">
    <property type="entry name" value="ANK_REP_REGION DOMAIN-CONTAINING PROTEIN"/>
    <property type="match status" value="1"/>
</dbReference>
<dbReference type="AlphaFoldDB" id="A0AA39X7T2"/>
<feature type="region of interest" description="Disordered" evidence="1">
    <location>
        <begin position="246"/>
        <end position="265"/>
    </location>
</feature>
<evidence type="ECO:0000259" key="2">
    <source>
        <dbReference type="Pfam" id="PF24476"/>
    </source>
</evidence>
<feature type="domain" description="DUF7580" evidence="2">
    <location>
        <begin position="118"/>
        <end position="366"/>
    </location>
</feature>
<organism evidence="3 4">
    <name type="scientific">Bombardia bombarda</name>
    <dbReference type="NCBI Taxonomy" id="252184"/>
    <lineage>
        <taxon>Eukaryota</taxon>
        <taxon>Fungi</taxon>
        <taxon>Dikarya</taxon>
        <taxon>Ascomycota</taxon>
        <taxon>Pezizomycotina</taxon>
        <taxon>Sordariomycetes</taxon>
        <taxon>Sordariomycetidae</taxon>
        <taxon>Sordariales</taxon>
        <taxon>Lasiosphaeriaceae</taxon>
        <taxon>Bombardia</taxon>
    </lineage>
</organism>
<dbReference type="InterPro" id="IPR056002">
    <property type="entry name" value="DUF7580"/>
</dbReference>
<reference evidence="3" key="1">
    <citation type="submission" date="2023-06" db="EMBL/GenBank/DDBJ databases">
        <title>Genome-scale phylogeny and comparative genomics of the fungal order Sordariales.</title>
        <authorList>
            <consortium name="Lawrence Berkeley National Laboratory"/>
            <person name="Hensen N."/>
            <person name="Bonometti L."/>
            <person name="Westerberg I."/>
            <person name="Brannstrom I.O."/>
            <person name="Guillou S."/>
            <person name="Cros-Aarteil S."/>
            <person name="Calhoun S."/>
            <person name="Haridas S."/>
            <person name="Kuo A."/>
            <person name="Mondo S."/>
            <person name="Pangilinan J."/>
            <person name="Riley R."/>
            <person name="LaButti K."/>
            <person name="Andreopoulos B."/>
            <person name="Lipzen A."/>
            <person name="Chen C."/>
            <person name="Yanf M."/>
            <person name="Daum C."/>
            <person name="Ng V."/>
            <person name="Clum A."/>
            <person name="Steindorff A."/>
            <person name="Ohm R."/>
            <person name="Martin F."/>
            <person name="Silar P."/>
            <person name="Natvig D."/>
            <person name="Lalanne C."/>
            <person name="Gautier V."/>
            <person name="Ament-velasquez S.L."/>
            <person name="Kruys A."/>
            <person name="Hutchinson M.I."/>
            <person name="Powell A.J."/>
            <person name="Barry K."/>
            <person name="Miller A.N."/>
            <person name="Grigoriev I.V."/>
            <person name="Debuchy R."/>
            <person name="Gladieux P."/>
            <person name="Thoren M.H."/>
            <person name="Johannesson H."/>
        </authorList>
    </citation>
    <scope>NUCLEOTIDE SEQUENCE</scope>
    <source>
        <strain evidence="3">SMH3391-2</strain>
    </source>
</reference>
<name>A0AA39X7T2_9PEZI</name>
<dbReference type="EMBL" id="JAULSR010000002">
    <property type="protein sequence ID" value="KAK0628904.1"/>
    <property type="molecule type" value="Genomic_DNA"/>
</dbReference>
<dbReference type="Proteomes" id="UP001174934">
    <property type="component" value="Unassembled WGS sequence"/>
</dbReference>
<accession>A0AA39X7T2</accession>
<evidence type="ECO:0000256" key="1">
    <source>
        <dbReference type="SAM" id="MobiDB-lite"/>
    </source>
</evidence>
<feature type="region of interest" description="Disordered" evidence="1">
    <location>
        <begin position="77"/>
        <end position="116"/>
    </location>
</feature>
<protein>
    <recommendedName>
        <fullName evidence="2">DUF7580 domain-containing protein</fullName>
    </recommendedName>
</protein>